<dbReference type="SMART" id="SM00530">
    <property type="entry name" value="HTH_XRE"/>
    <property type="match status" value="2"/>
</dbReference>
<dbReference type="RefSeq" id="WP_189266421.1">
    <property type="nucleotide sequence ID" value="NZ_BMML01000017.1"/>
</dbReference>
<reference evidence="2" key="2">
    <citation type="submission" date="2020-09" db="EMBL/GenBank/DDBJ databases">
        <authorList>
            <person name="Sun Q."/>
            <person name="Zhou Y."/>
        </authorList>
    </citation>
    <scope>NUCLEOTIDE SEQUENCE</scope>
    <source>
        <strain evidence="2">CGMCC 4.7110</strain>
    </source>
</reference>
<accession>A0A917XJ45</accession>
<sequence>MARGTAPFSNAALREVRRRRPVEGRLLSAAELARRVGTSKSRILAYEKGTSVPEPRRIEQLAGVFGIPPRRLCPAVPDAADGIRRLRVAAGLTSAEAADRLGISRNTYRDLELHAKLPARRYATLPQRLAEVFAVSPRTVHRSLDSHPQAAERRQEITRLLAALFRRAHETGRPAGVGTDEPELRALARLLRRSAGTTCRLVDHELGRLRGDLRERAGEEATAAYGQDEDDIRRARSRIELLTERIDRAAVQAAASWTRFLAEAMTSRQWRLLVRLLNAEAVPEGRLLDFGEPEAWQGLAAQGLITRERTPDGGTGGFVLTSEGLARALHEARLYACLYPRVPVPSRTARVVARRKFLDARRRWTPAAPVQNRPATGPVS</sequence>
<dbReference type="InterPro" id="IPR001387">
    <property type="entry name" value="Cro/C1-type_HTH"/>
</dbReference>
<name>A0A917XJ45_9ACTN</name>
<proteinExistence type="predicted"/>
<gene>
    <name evidence="2" type="ORF">GCM10011578_064820</name>
</gene>
<protein>
    <recommendedName>
        <fullName evidence="1">HTH cro/C1-type domain-containing protein</fullName>
    </recommendedName>
</protein>
<comment type="caution">
    <text evidence="2">The sequence shown here is derived from an EMBL/GenBank/DDBJ whole genome shotgun (WGS) entry which is preliminary data.</text>
</comment>
<keyword evidence="3" id="KW-1185">Reference proteome</keyword>
<feature type="domain" description="HTH cro/C1-type" evidence="1">
    <location>
        <begin position="83"/>
        <end position="112"/>
    </location>
</feature>
<dbReference type="Gene3D" id="1.10.260.40">
    <property type="entry name" value="lambda repressor-like DNA-binding domains"/>
    <property type="match status" value="2"/>
</dbReference>
<dbReference type="Pfam" id="PF01381">
    <property type="entry name" value="HTH_3"/>
    <property type="match status" value="2"/>
</dbReference>
<feature type="domain" description="HTH cro/C1-type" evidence="1">
    <location>
        <begin position="27"/>
        <end position="72"/>
    </location>
</feature>
<reference evidence="2" key="1">
    <citation type="journal article" date="2014" name="Int. J. Syst. Evol. Microbiol.">
        <title>Complete genome sequence of Corynebacterium casei LMG S-19264T (=DSM 44701T), isolated from a smear-ripened cheese.</title>
        <authorList>
            <consortium name="US DOE Joint Genome Institute (JGI-PGF)"/>
            <person name="Walter F."/>
            <person name="Albersmeier A."/>
            <person name="Kalinowski J."/>
            <person name="Ruckert C."/>
        </authorList>
    </citation>
    <scope>NUCLEOTIDE SEQUENCE</scope>
    <source>
        <strain evidence="2">CGMCC 4.7110</strain>
    </source>
</reference>
<organism evidence="2 3">
    <name type="scientific">Streptomyces fuscichromogenes</name>
    <dbReference type="NCBI Taxonomy" id="1324013"/>
    <lineage>
        <taxon>Bacteria</taxon>
        <taxon>Bacillati</taxon>
        <taxon>Actinomycetota</taxon>
        <taxon>Actinomycetes</taxon>
        <taxon>Kitasatosporales</taxon>
        <taxon>Streptomycetaceae</taxon>
        <taxon>Streptomyces</taxon>
    </lineage>
</organism>
<dbReference type="Proteomes" id="UP000653411">
    <property type="component" value="Unassembled WGS sequence"/>
</dbReference>
<evidence type="ECO:0000313" key="3">
    <source>
        <dbReference type="Proteomes" id="UP000653411"/>
    </source>
</evidence>
<dbReference type="AlphaFoldDB" id="A0A917XJ45"/>
<dbReference type="PROSITE" id="PS50943">
    <property type="entry name" value="HTH_CROC1"/>
    <property type="match status" value="2"/>
</dbReference>
<dbReference type="GO" id="GO:0003677">
    <property type="term" value="F:DNA binding"/>
    <property type="evidence" value="ECO:0007669"/>
    <property type="project" value="InterPro"/>
</dbReference>
<dbReference type="EMBL" id="BMML01000017">
    <property type="protein sequence ID" value="GGN28636.1"/>
    <property type="molecule type" value="Genomic_DNA"/>
</dbReference>
<dbReference type="CDD" id="cd00093">
    <property type="entry name" value="HTH_XRE"/>
    <property type="match status" value="2"/>
</dbReference>
<evidence type="ECO:0000313" key="2">
    <source>
        <dbReference type="EMBL" id="GGN28636.1"/>
    </source>
</evidence>
<evidence type="ECO:0000259" key="1">
    <source>
        <dbReference type="PROSITE" id="PS50943"/>
    </source>
</evidence>
<dbReference type="InterPro" id="IPR010982">
    <property type="entry name" value="Lambda_DNA-bd_dom_sf"/>
</dbReference>
<dbReference type="SUPFAM" id="SSF47413">
    <property type="entry name" value="lambda repressor-like DNA-binding domains"/>
    <property type="match status" value="2"/>
</dbReference>